<reference evidence="2 3" key="1">
    <citation type="journal article" date="2016" name="Nat. Commun.">
        <title>Thousands of microbial genomes shed light on interconnected biogeochemical processes in an aquifer system.</title>
        <authorList>
            <person name="Anantharaman K."/>
            <person name="Brown C.T."/>
            <person name="Hug L.A."/>
            <person name="Sharon I."/>
            <person name="Castelle C.J."/>
            <person name="Probst A.J."/>
            <person name="Thomas B.C."/>
            <person name="Singh A."/>
            <person name="Wilkins M.J."/>
            <person name="Karaoz U."/>
            <person name="Brodie E.L."/>
            <person name="Williams K.H."/>
            <person name="Hubbard S.S."/>
            <person name="Banfield J.F."/>
        </authorList>
    </citation>
    <scope>NUCLEOTIDE SEQUENCE [LARGE SCALE GENOMIC DNA]</scope>
</reference>
<dbReference type="EMBL" id="MGGW01000004">
    <property type="protein sequence ID" value="OGM55315.1"/>
    <property type="molecule type" value="Genomic_DNA"/>
</dbReference>
<evidence type="ECO:0000256" key="1">
    <source>
        <dbReference type="SAM" id="Phobius"/>
    </source>
</evidence>
<keyword evidence="1" id="KW-0812">Transmembrane</keyword>
<gene>
    <name evidence="2" type="ORF">A3E44_03465</name>
</gene>
<proteinExistence type="predicted"/>
<keyword evidence="1" id="KW-1133">Transmembrane helix</keyword>
<dbReference type="AlphaFoldDB" id="A0A1F8AVQ2"/>
<comment type="caution">
    <text evidence="2">The sequence shown here is derived from an EMBL/GenBank/DDBJ whole genome shotgun (WGS) entry which is preliminary data.</text>
</comment>
<accession>A0A1F8AVQ2</accession>
<name>A0A1F8AVQ2_9BACT</name>
<sequence>MEAAVPLPFRTFDFHIGKLAFSPNYFQAVLVVFLIFLLIFSLARLRHMYVHWSFKGATAYVVMGFLLAIIVEGFMLLAGRTVFTEIVGWENAPRPLAAFITTGRERLVNVLGTETEVPLSVASESQDEVDEIVSQFQTLSPDAARRARYLICEP</sequence>
<evidence type="ECO:0000313" key="3">
    <source>
        <dbReference type="Proteomes" id="UP000178603"/>
    </source>
</evidence>
<dbReference type="Proteomes" id="UP000178603">
    <property type="component" value="Unassembled WGS sequence"/>
</dbReference>
<protein>
    <submittedName>
        <fullName evidence="2">Uncharacterized protein</fullName>
    </submittedName>
</protein>
<organism evidence="2 3">
    <name type="scientific">Candidatus Woesebacteria bacterium RIFCSPHIGHO2_12_FULL_41_24</name>
    <dbReference type="NCBI Taxonomy" id="1802510"/>
    <lineage>
        <taxon>Bacteria</taxon>
        <taxon>Candidatus Woeseibacteriota</taxon>
    </lineage>
</organism>
<feature type="transmembrane region" description="Helical" evidence="1">
    <location>
        <begin position="57"/>
        <end position="78"/>
    </location>
</feature>
<keyword evidence="1" id="KW-0472">Membrane</keyword>
<evidence type="ECO:0000313" key="2">
    <source>
        <dbReference type="EMBL" id="OGM55315.1"/>
    </source>
</evidence>
<feature type="transmembrane region" description="Helical" evidence="1">
    <location>
        <begin position="25"/>
        <end position="45"/>
    </location>
</feature>